<dbReference type="Proteomes" id="UP000502831">
    <property type="component" value="Chromosome"/>
</dbReference>
<organism evidence="1 2">
    <name type="scientific">Sulfurospirillum diekertiae</name>
    <dbReference type="NCBI Taxonomy" id="1854492"/>
    <lineage>
        <taxon>Bacteria</taxon>
        <taxon>Pseudomonadati</taxon>
        <taxon>Campylobacterota</taxon>
        <taxon>Epsilonproteobacteria</taxon>
        <taxon>Campylobacterales</taxon>
        <taxon>Sulfurospirillaceae</taxon>
        <taxon>Sulfurospirillum</taxon>
    </lineage>
</organism>
<proteinExistence type="predicted"/>
<dbReference type="RefSeq" id="WP_167749180.1">
    <property type="nucleotide sequence ID" value="NZ_CP039734.2"/>
</dbReference>
<gene>
    <name evidence="1" type="ORF">FA584_01995</name>
</gene>
<accession>A0A6G9VRR6</accession>
<name>A0A6G9VRR6_9BACT</name>
<protein>
    <submittedName>
        <fullName evidence="1">Uncharacterized protein</fullName>
    </submittedName>
</protein>
<evidence type="ECO:0000313" key="2">
    <source>
        <dbReference type="Proteomes" id="UP000502831"/>
    </source>
</evidence>
<dbReference type="EMBL" id="CP039734">
    <property type="protein sequence ID" value="QIR75050.1"/>
    <property type="molecule type" value="Genomic_DNA"/>
</dbReference>
<dbReference type="AlphaFoldDB" id="A0A6G9VRR6"/>
<sequence>MEENINAEKKARIIGLFVIYIVVILVFWMEYYFEYGLKFNPDGSMFHDFLRSLNGPLNSYEVQLSFNYRDPDQRNIFFDFLSSFYQTLDNFSINSSTTSWLCALIALILPWSFRYKIGRLIELFIKKI</sequence>
<reference evidence="1 2" key="1">
    <citation type="journal article" date="2017" name="Environ. Sci. Technol.">
        <title>Organohalide Respiration with Chlorinated Ethenes under Low pH Conditions.</title>
        <authorList>
            <person name="Yang Y."/>
            <person name="Capiro N.L."/>
            <person name="Marcet T.F."/>
            <person name="Yan J."/>
            <person name="Pennell K.D."/>
            <person name="Loffler F.E."/>
        </authorList>
    </citation>
    <scope>NUCLEOTIDE SEQUENCE [LARGE SCALE GENOMIC DNA]</scope>
    <source>
        <strain evidence="1 2">ACSDCE</strain>
    </source>
</reference>
<evidence type="ECO:0000313" key="1">
    <source>
        <dbReference type="EMBL" id="QIR75050.1"/>
    </source>
</evidence>